<sequence length="101" mass="10807">MSRIKSRSKRNVWRRFPCRIFRRVLPCSAVSTSSAPPRVPESKSGGRIARILRPESHTCGRATAGGSSVDASTVNRQAGGNSVDASTVNRQAGGTAWTLPL</sequence>
<feature type="region of interest" description="Disordered" evidence="1">
    <location>
        <begin position="59"/>
        <end position="101"/>
    </location>
</feature>
<dbReference type="Proteomes" id="UP001148018">
    <property type="component" value="Unassembled WGS sequence"/>
</dbReference>
<keyword evidence="3" id="KW-1185">Reference proteome</keyword>
<comment type="caution">
    <text evidence="2">The sequence shown here is derived from an EMBL/GenBank/DDBJ whole genome shotgun (WGS) entry which is preliminary data.</text>
</comment>
<accession>A0A9Q0EHG9</accession>
<reference evidence="2" key="1">
    <citation type="submission" date="2022-07" db="EMBL/GenBank/DDBJ databases">
        <title>Chromosome-level genome of Muraenolepis orangiensis.</title>
        <authorList>
            <person name="Kim J."/>
        </authorList>
    </citation>
    <scope>NUCLEOTIDE SEQUENCE</scope>
    <source>
        <strain evidence="2">KU_S4_2022</strain>
        <tissue evidence="2">Muscle</tissue>
    </source>
</reference>
<gene>
    <name evidence="2" type="ORF">NHX12_024476</name>
</gene>
<proteinExistence type="predicted"/>
<evidence type="ECO:0000313" key="2">
    <source>
        <dbReference type="EMBL" id="KAJ3607425.1"/>
    </source>
</evidence>
<protein>
    <submittedName>
        <fullName evidence="2">Uncharacterized protein</fullName>
    </submittedName>
</protein>
<name>A0A9Q0EHG9_9TELE</name>
<evidence type="ECO:0000256" key="1">
    <source>
        <dbReference type="SAM" id="MobiDB-lite"/>
    </source>
</evidence>
<organism evidence="2 3">
    <name type="scientific">Muraenolepis orangiensis</name>
    <name type="common">Patagonian moray cod</name>
    <dbReference type="NCBI Taxonomy" id="630683"/>
    <lineage>
        <taxon>Eukaryota</taxon>
        <taxon>Metazoa</taxon>
        <taxon>Chordata</taxon>
        <taxon>Craniata</taxon>
        <taxon>Vertebrata</taxon>
        <taxon>Euteleostomi</taxon>
        <taxon>Actinopterygii</taxon>
        <taxon>Neopterygii</taxon>
        <taxon>Teleostei</taxon>
        <taxon>Neoteleostei</taxon>
        <taxon>Acanthomorphata</taxon>
        <taxon>Zeiogadaria</taxon>
        <taxon>Gadariae</taxon>
        <taxon>Gadiformes</taxon>
        <taxon>Muraenolepidoidei</taxon>
        <taxon>Muraenolepididae</taxon>
        <taxon>Muraenolepis</taxon>
    </lineage>
</organism>
<dbReference type="EMBL" id="JANIIK010000040">
    <property type="protein sequence ID" value="KAJ3607425.1"/>
    <property type="molecule type" value="Genomic_DNA"/>
</dbReference>
<dbReference type="AlphaFoldDB" id="A0A9Q0EHG9"/>
<feature type="compositionally biased region" description="Polar residues" evidence="1">
    <location>
        <begin position="65"/>
        <end position="92"/>
    </location>
</feature>
<evidence type="ECO:0000313" key="3">
    <source>
        <dbReference type="Proteomes" id="UP001148018"/>
    </source>
</evidence>